<sequence length="68" mass="8001">MEINTSKSSDGETCVICEQKKEKGIHIYTQFICNECEKELVSTETNDEKYKHFLNQMRKITEPMLNLK</sequence>
<dbReference type="AlphaFoldDB" id="A0A072NGK5"/>
<name>A0A072NGK5_SCHAZ</name>
<dbReference type="RefSeq" id="WP_035198220.1">
    <property type="nucleotide sequence ID" value="NZ_JJRY01000027.1"/>
</dbReference>
<comment type="caution">
    <text evidence="1">The sequence shown here is derived from an EMBL/GenBank/DDBJ whole genome shotgun (WGS) entry which is preliminary data.</text>
</comment>
<gene>
    <name evidence="1" type="ORF">M670_04362</name>
</gene>
<organism evidence="1 2">
    <name type="scientific">Schinkia azotoformans MEV2011</name>
    <dbReference type="NCBI Taxonomy" id="1348973"/>
    <lineage>
        <taxon>Bacteria</taxon>
        <taxon>Bacillati</taxon>
        <taxon>Bacillota</taxon>
        <taxon>Bacilli</taxon>
        <taxon>Bacillales</taxon>
        <taxon>Bacillaceae</taxon>
        <taxon>Calidifontibacillus/Schinkia group</taxon>
        <taxon>Schinkia</taxon>
    </lineage>
</organism>
<proteinExistence type="predicted"/>
<dbReference type="OrthoDB" id="2886653at2"/>
<dbReference type="EMBL" id="JJRY01000027">
    <property type="protein sequence ID" value="KEF36392.1"/>
    <property type="molecule type" value="Genomic_DNA"/>
</dbReference>
<dbReference type="Pfam" id="PF10764">
    <property type="entry name" value="Gin"/>
    <property type="match status" value="1"/>
</dbReference>
<accession>A0A072NGK5</accession>
<dbReference type="InterPro" id="IPR019700">
    <property type="entry name" value="Sigma-G_inhibitor_Gin"/>
</dbReference>
<dbReference type="Proteomes" id="UP000027936">
    <property type="component" value="Unassembled WGS sequence"/>
</dbReference>
<reference evidence="1 2" key="1">
    <citation type="submission" date="2014-04" db="EMBL/GenBank/DDBJ databases">
        <title>Draft genome sequence of Bacillus azotoformans MEV2011, a (co-) denitrifying strain unable to grow in the presence of oxygen.</title>
        <authorList>
            <person name="Nielsen M."/>
            <person name="Schreiber L."/>
            <person name="Finster K."/>
            <person name="Schramm A."/>
        </authorList>
    </citation>
    <scope>NUCLEOTIDE SEQUENCE [LARGE SCALE GENOMIC DNA]</scope>
    <source>
        <strain evidence="1 2">MEV2011</strain>
    </source>
</reference>
<protein>
    <submittedName>
        <fullName evidence="1">Inhibitor of sigma-G Gin</fullName>
    </submittedName>
</protein>
<evidence type="ECO:0000313" key="1">
    <source>
        <dbReference type="EMBL" id="KEF36392.1"/>
    </source>
</evidence>
<dbReference type="PATRIC" id="fig|1348973.3.peg.4236"/>
<evidence type="ECO:0000313" key="2">
    <source>
        <dbReference type="Proteomes" id="UP000027936"/>
    </source>
</evidence>